<sequence>MASAAVMSLRELKSAVGGTAYGRAMEEEVALRKEGKGSPHRASKLRLFDVLEPPPRVTLYRDAAAWCPYCQKTWMLLEEKKIPYRVELVNMRSYGDKPREFLGKVPGGFLPAIDLDGSTYTESLDIMALLDRTFPETPMIPEDDVAEANRLLRLERELFGAWCSYVFRGDDGKLFDLALQTVEEAIKGPFFLGATLSIVDLQYVSHVERMAASVAYWKARDIRAEKPGIDAWLRAIEALDSYDATRSDYYTHVMNIPPQYGNPQKIRSSWQSRIVESTFPLKPDPLQPNWGHKEPTAALEALFHLVNNFDAVSKFASRPEGSGVGKWSFMRPDRARLADPYAAPAQDRADLDAVLLVAATILWQAADHDFGAYEPSPDLLLPLRGSFGGGGGGSPKNRRRDAVVRCCEYLRDRVGVPRDMSYPAARTLRASLSFIISNL</sequence>
<dbReference type="Gene3D" id="1.20.1050.10">
    <property type="match status" value="1"/>
</dbReference>
<dbReference type="PANTHER" id="PTHR44328:SF16">
    <property type="entry name" value="PROTEIN IN2-1 HOMOLOG B"/>
    <property type="match status" value="1"/>
</dbReference>
<dbReference type="Pfam" id="PF13409">
    <property type="entry name" value="GST_N_2"/>
    <property type="match status" value="1"/>
</dbReference>
<evidence type="ECO:0000313" key="3">
    <source>
        <dbReference type="Proteomes" id="UP001230188"/>
    </source>
</evidence>
<dbReference type="InterPro" id="IPR036249">
    <property type="entry name" value="Thioredoxin-like_sf"/>
</dbReference>
<proteinExistence type="predicted"/>
<accession>A0AAD7UDS8</accession>
<dbReference type="InterPro" id="IPR044629">
    <property type="entry name" value="GSTL1/2/3"/>
</dbReference>
<keyword evidence="3" id="KW-1185">Reference proteome</keyword>
<dbReference type="GO" id="GO:0004364">
    <property type="term" value="F:glutathione transferase activity"/>
    <property type="evidence" value="ECO:0007669"/>
    <property type="project" value="InterPro"/>
</dbReference>
<evidence type="ECO:0000313" key="2">
    <source>
        <dbReference type="EMBL" id="KAJ8601699.1"/>
    </source>
</evidence>
<name>A0AAD7UDS8_9STRA</name>
<dbReference type="CDD" id="cd00570">
    <property type="entry name" value="GST_N_family"/>
    <property type="match status" value="1"/>
</dbReference>
<dbReference type="PROSITE" id="PS50404">
    <property type="entry name" value="GST_NTER"/>
    <property type="match status" value="1"/>
</dbReference>
<dbReference type="AlphaFoldDB" id="A0AAD7UDS8"/>
<dbReference type="PROSITE" id="PS51354">
    <property type="entry name" value="GLUTAREDOXIN_2"/>
    <property type="match status" value="1"/>
</dbReference>
<dbReference type="InterPro" id="IPR004045">
    <property type="entry name" value="Glutathione_S-Trfase_N"/>
</dbReference>
<dbReference type="SUPFAM" id="SSF52833">
    <property type="entry name" value="Thioredoxin-like"/>
    <property type="match status" value="1"/>
</dbReference>
<dbReference type="EMBL" id="JAQMWT010000407">
    <property type="protein sequence ID" value="KAJ8601699.1"/>
    <property type="molecule type" value="Genomic_DNA"/>
</dbReference>
<comment type="caution">
    <text evidence="2">The sequence shown here is derived from an EMBL/GenBank/DDBJ whole genome shotgun (WGS) entry which is preliminary data.</text>
</comment>
<dbReference type="InterPro" id="IPR036282">
    <property type="entry name" value="Glutathione-S-Trfase_C_sf"/>
</dbReference>
<dbReference type="PANTHER" id="PTHR44328">
    <property type="entry name" value="GLUTATHIONE S-TRANSFERASE L1"/>
    <property type="match status" value="1"/>
</dbReference>
<feature type="domain" description="GST N-terminal" evidence="1">
    <location>
        <begin position="57"/>
        <end position="138"/>
    </location>
</feature>
<protein>
    <recommendedName>
        <fullName evidence="1">GST N-terminal domain-containing protein</fullName>
    </recommendedName>
</protein>
<dbReference type="Gene3D" id="3.40.30.10">
    <property type="entry name" value="Glutaredoxin"/>
    <property type="match status" value="1"/>
</dbReference>
<dbReference type="Proteomes" id="UP001230188">
    <property type="component" value="Unassembled WGS sequence"/>
</dbReference>
<dbReference type="SUPFAM" id="SSF47616">
    <property type="entry name" value="GST C-terminal domain-like"/>
    <property type="match status" value="1"/>
</dbReference>
<evidence type="ECO:0000259" key="1">
    <source>
        <dbReference type="PROSITE" id="PS50404"/>
    </source>
</evidence>
<reference evidence="2" key="1">
    <citation type="submission" date="2023-01" db="EMBL/GenBank/DDBJ databases">
        <title>Metagenome sequencing of chrysophaentin producing Chrysophaeum taylorii.</title>
        <authorList>
            <person name="Davison J."/>
            <person name="Bewley C."/>
        </authorList>
    </citation>
    <scope>NUCLEOTIDE SEQUENCE</scope>
    <source>
        <strain evidence="2">NIES-1699</strain>
    </source>
</reference>
<gene>
    <name evidence="2" type="ORF">CTAYLR_003197</name>
</gene>
<organism evidence="2 3">
    <name type="scientific">Chrysophaeum taylorii</name>
    <dbReference type="NCBI Taxonomy" id="2483200"/>
    <lineage>
        <taxon>Eukaryota</taxon>
        <taxon>Sar</taxon>
        <taxon>Stramenopiles</taxon>
        <taxon>Ochrophyta</taxon>
        <taxon>Pelagophyceae</taxon>
        <taxon>Pelagomonadales</taxon>
        <taxon>Pelagomonadaceae</taxon>
        <taxon>Chrysophaeum</taxon>
    </lineage>
</organism>